<dbReference type="InterPro" id="IPR035983">
    <property type="entry name" value="Hect_E3_ubiquitin_ligase"/>
</dbReference>
<dbReference type="PROSITE" id="PS01358">
    <property type="entry name" value="ZF_RANBP2_1"/>
    <property type="match status" value="1"/>
</dbReference>
<keyword evidence="8" id="KW-0862">Zinc</keyword>
<dbReference type="InterPro" id="IPR050409">
    <property type="entry name" value="E3_ubiq-protein_ligase"/>
</dbReference>
<dbReference type="PROSITE" id="PS50237">
    <property type="entry name" value="HECT"/>
    <property type="match status" value="1"/>
</dbReference>
<dbReference type="PANTHER" id="PTHR11254">
    <property type="entry name" value="HECT DOMAIN UBIQUITIN-PROTEIN LIGASE"/>
    <property type="match status" value="1"/>
</dbReference>
<dbReference type="GO" id="GO:0061630">
    <property type="term" value="F:ubiquitin protein ligase activity"/>
    <property type="evidence" value="ECO:0007669"/>
    <property type="project" value="UniProtKB-EC"/>
</dbReference>
<protein>
    <recommendedName>
        <fullName evidence="3">HECT-type E3 ubiquitin transferase</fullName>
        <ecNumber evidence="3">2.3.2.26</ecNumber>
    </recommendedName>
</protein>
<dbReference type="GO" id="GO:0005737">
    <property type="term" value="C:cytoplasm"/>
    <property type="evidence" value="ECO:0007669"/>
    <property type="project" value="TreeGrafter"/>
</dbReference>
<name>A0A425CLR6_9STRA</name>
<evidence type="ECO:0000256" key="8">
    <source>
        <dbReference type="ARBA" id="ARBA00022833"/>
    </source>
</evidence>
<dbReference type="InterPro" id="IPR036443">
    <property type="entry name" value="Znf_RanBP2_sf"/>
</dbReference>
<evidence type="ECO:0000313" key="12">
    <source>
        <dbReference type="Proteomes" id="UP000286097"/>
    </source>
</evidence>
<dbReference type="GO" id="GO:0006511">
    <property type="term" value="P:ubiquitin-dependent protein catabolic process"/>
    <property type="evidence" value="ECO:0007669"/>
    <property type="project" value="TreeGrafter"/>
</dbReference>
<dbReference type="Proteomes" id="UP000286097">
    <property type="component" value="Unassembled WGS sequence"/>
</dbReference>
<proteinExistence type="predicted"/>
<dbReference type="SMART" id="SM00119">
    <property type="entry name" value="HECTc"/>
    <property type="match status" value="1"/>
</dbReference>
<evidence type="ECO:0000313" key="11">
    <source>
        <dbReference type="EMBL" id="RQM17946.1"/>
    </source>
</evidence>
<feature type="active site" description="Glycyl thioester intermediate" evidence="9">
    <location>
        <position position="660"/>
    </location>
</feature>
<evidence type="ECO:0000259" key="10">
    <source>
        <dbReference type="PROSITE" id="PS50237"/>
    </source>
</evidence>
<organism evidence="11 12">
    <name type="scientific">Peronospora effusa</name>
    <dbReference type="NCBI Taxonomy" id="542832"/>
    <lineage>
        <taxon>Eukaryota</taxon>
        <taxon>Sar</taxon>
        <taxon>Stramenopiles</taxon>
        <taxon>Oomycota</taxon>
        <taxon>Peronosporomycetes</taxon>
        <taxon>Peronosporales</taxon>
        <taxon>Peronosporaceae</taxon>
        <taxon>Peronospora</taxon>
    </lineage>
</organism>
<dbReference type="FunFam" id="3.30.2410.10:FF:000009">
    <property type="entry name" value="Probable E3 ubiquitin-protein ligase HECTD2"/>
    <property type="match status" value="1"/>
</dbReference>
<dbReference type="GO" id="GO:0016567">
    <property type="term" value="P:protein ubiquitination"/>
    <property type="evidence" value="ECO:0007669"/>
    <property type="project" value="TreeGrafter"/>
</dbReference>
<gene>
    <name evidence="11" type="ORF">DD237_002667</name>
</gene>
<dbReference type="EMBL" id="QKXF01000086">
    <property type="protein sequence ID" value="RQM17946.1"/>
    <property type="molecule type" value="Genomic_DNA"/>
</dbReference>
<comment type="caution">
    <text evidence="11">The sequence shown here is derived from an EMBL/GenBank/DDBJ whole genome shotgun (WGS) entry which is preliminary data.</text>
</comment>
<dbReference type="Gene3D" id="3.90.1750.10">
    <property type="entry name" value="Hect, E3 ligase catalytic domains"/>
    <property type="match status" value="1"/>
</dbReference>
<evidence type="ECO:0000256" key="2">
    <source>
        <dbReference type="ARBA" id="ARBA00004906"/>
    </source>
</evidence>
<evidence type="ECO:0000256" key="9">
    <source>
        <dbReference type="PROSITE-ProRule" id="PRU00104"/>
    </source>
</evidence>
<comment type="catalytic activity">
    <reaction evidence="1">
        <text>S-ubiquitinyl-[E2 ubiquitin-conjugating enzyme]-L-cysteine + [acceptor protein]-L-lysine = [E2 ubiquitin-conjugating enzyme]-L-cysteine + N(6)-ubiquitinyl-[acceptor protein]-L-lysine.</text>
        <dbReference type="EC" id="2.3.2.26"/>
    </reaction>
</comment>
<dbReference type="InterPro" id="IPR001876">
    <property type="entry name" value="Znf_RanBP2"/>
</dbReference>
<keyword evidence="4" id="KW-0808">Transferase</keyword>
<accession>A0A425CLR6</accession>
<dbReference type="Gene3D" id="3.30.2410.10">
    <property type="entry name" value="Hect, E3 ligase catalytic domain"/>
    <property type="match status" value="1"/>
</dbReference>
<dbReference type="AlphaFoldDB" id="A0A425CLR6"/>
<dbReference type="GO" id="GO:0008270">
    <property type="term" value="F:zinc ion binding"/>
    <property type="evidence" value="ECO:0007669"/>
    <property type="project" value="UniProtKB-KW"/>
</dbReference>
<reference evidence="11 12" key="1">
    <citation type="submission" date="2018-06" db="EMBL/GenBank/DDBJ databases">
        <title>Comparative genomics of downy mildews reveals potential adaptations to biotrophy.</title>
        <authorList>
            <person name="Fletcher K."/>
            <person name="Klosterman S.J."/>
            <person name="Derevnina L."/>
            <person name="Martin F."/>
            <person name="Koike S."/>
            <person name="Reyes Chin-Wo S."/>
            <person name="Mou B."/>
            <person name="Michelmore R."/>
        </authorList>
    </citation>
    <scope>NUCLEOTIDE SEQUENCE [LARGE SCALE GENOMIC DNA]</scope>
    <source>
        <strain evidence="11 12">R13</strain>
    </source>
</reference>
<evidence type="ECO:0000256" key="6">
    <source>
        <dbReference type="ARBA" id="ARBA00022771"/>
    </source>
</evidence>
<keyword evidence="7 9" id="KW-0833">Ubl conjugation pathway</keyword>
<dbReference type="Pfam" id="PF00632">
    <property type="entry name" value="HECT"/>
    <property type="match status" value="1"/>
</dbReference>
<evidence type="ECO:0000256" key="3">
    <source>
        <dbReference type="ARBA" id="ARBA00012485"/>
    </source>
</evidence>
<dbReference type="FunFam" id="3.30.2160.10:FF:000001">
    <property type="entry name" value="E3 ubiquitin-protein ligase NEDD4-like"/>
    <property type="match status" value="1"/>
</dbReference>
<evidence type="ECO:0000256" key="4">
    <source>
        <dbReference type="ARBA" id="ARBA00022679"/>
    </source>
</evidence>
<keyword evidence="5" id="KW-0479">Metal-binding</keyword>
<dbReference type="Gene3D" id="3.30.2160.10">
    <property type="entry name" value="Hect, E3 ligase catalytic domain"/>
    <property type="match status" value="1"/>
</dbReference>
<feature type="domain" description="HECT" evidence="10">
    <location>
        <begin position="344"/>
        <end position="703"/>
    </location>
</feature>
<dbReference type="PANTHER" id="PTHR11254:SF440">
    <property type="entry name" value="E3 UBIQUITIN-PROTEIN LIGASE NEDD-4"/>
    <property type="match status" value="1"/>
</dbReference>
<dbReference type="EC" id="2.3.2.26" evidence="3"/>
<dbReference type="VEuPathDB" id="FungiDB:DD237_002667"/>
<comment type="pathway">
    <text evidence="2">Protein modification; protein ubiquitination.</text>
</comment>
<sequence length="703" mass="79149">MCAYKCYGLEDNVAIDLVDLRDFQLREDLVDTVLDEGRSEWQCLVCAHMNHPNHELCHLCGTSAEFSTMEEMVEDPRAHTRTRRVTRTTFLHIENSTLLSSTLLENLGTSSDFNLGVIRDDRTKTTSTTLRKAKTLPMLSSRSSSSGITQELEVTMSMRQRALRYRRLNEMQLNQKQRGASRRRLWQRVPLPGGGFVWVRTMESAASGSVFARADSFVHKLRNSSFMSKNPQAKNLHGDLAEQLHRKNAASMGFFSELNASGTAVAYKKTDAIALNVDVKSGAGDPLVDFEGVLAMTWREKKRWFLKQITNLSVPYTKSMFKIDVRRCAVLDDSLPQLAGRGVEISRMQEHLNIGFIGEPALDAGGVLREWFGLVCKELFSAERGLFVTTHAEVSSYWINPESGKRVSEGQNHLQYFTFAGRLLGKSMLDGLVLEVSMSLPLLKHLLGVPITFSDLEFLDEELHKHLCWVRDNDHVDTLCVTFCIQTPSGDTVELKPGGANIDVTDENKIEYLSLVLRYRMLDSVAEQLTALLKGLYEVIPKSLITIFDYQELDFYLSGLPTLNVTDWQNNSRVRHAAQDNDSDGIEQELEVMEWFWDVVGSFTDDQRARLLQFATGCSRVPVEGFRALTSASGIVHPFTLQMVPLGTPPLGMCPRAHTCFNRIDLPVYETKEDLKLYLSLASISLVSNIVVIQMEITGFGFE</sequence>
<evidence type="ECO:0000256" key="5">
    <source>
        <dbReference type="ARBA" id="ARBA00022723"/>
    </source>
</evidence>
<dbReference type="InterPro" id="IPR000569">
    <property type="entry name" value="HECT_dom"/>
</dbReference>
<dbReference type="SUPFAM" id="SSF56204">
    <property type="entry name" value="Hect, E3 ligase catalytic domain"/>
    <property type="match status" value="1"/>
</dbReference>
<dbReference type="CDD" id="cd00078">
    <property type="entry name" value="HECTc"/>
    <property type="match status" value="1"/>
</dbReference>
<evidence type="ECO:0000256" key="1">
    <source>
        <dbReference type="ARBA" id="ARBA00000885"/>
    </source>
</evidence>
<keyword evidence="6" id="KW-0863">Zinc-finger</keyword>
<dbReference type="SUPFAM" id="SSF90209">
    <property type="entry name" value="Ran binding protein zinc finger-like"/>
    <property type="match status" value="1"/>
</dbReference>
<evidence type="ECO:0000256" key="7">
    <source>
        <dbReference type="ARBA" id="ARBA00022786"/>
    </source>
</evidence>